<dbReference type="InterPro" id="IPR035965">
    <property type="entry name" value="PAS-like_dom_sf"/>
</dbReference>
<dbReference type="SUPFAM" id="SSF55785">
    <property type="entry name" value="PYP-like sensor domain (PAS domain)"/>
    <property type="match status" value="1"/>
</dbReference>
<comment type="caution">
    <text evidence="3">The sequence shown here is derived from an EMBL/GenBank/DDBJ whole genome shotgun (WGS) entry which is preliminary data.</text>
</comment>
<dbReference type="SMART" id="SM00091">
    <property type="entry name" value="PAS"/>
    <property type="match status" value="1"/>
</dbReference>
<dbReference type="EMBL" id="JAPNKA010000001">
    <property type="protein sequence ID" value="MCY1074306.1"/>
    <property type="molecule type" value="Genomic_DNA"/>
</dbReference>
<dbReference type="CDD" id="cd00130">
    <property type="entry name" value="PAS"/>
    <property type="match status" value="1"/>
</dbReference>
<reference evidence="3 4" key="1">
    <citation type="submission" date="2022-11" db="EMBL/GenBank/DDBJ databases">
        <title>Minimal conservation of predation-associated metabolite biosynthetic gene clusters underscores biosynthetic potential of Myxococcota including descriptions for ten novel species: Archangium lansinium sp. nov., Myxococcus landrumus sp. nov., Nannocystis bai.</title>
        <authorList>
            <person name="Ahearne A."/>
            <person name="Stevens C."/>
            <person name="Phillips K."/>
        </authorList>
    </citation>
    <scope>NUCLEOTIDE SEQUENCE [LARGE SCALE GENOMIC DNA]</scope>
    <source>
        <strain evidence="3 4">MIWBW</strain>
    </source>
</reference>
<dbReference type="Gene3D" id="3.30.450.20">
    <property type="entry name" value="PAS domain"/>
    <property type="match status" value="1"/>
</dbReference>
<keyword evidence="1" id="KW-0812">Transmembrane</keyword>
<feature type="domain" description="PAS" evidence="2">
    <location>
        <begin position="478"/>
        <end position="542"/>
    </location>
</feature>
<proteinExistence type="predicted"/>
<keyword evidence="1" id="KW-1133">Transmembrane helix</keyword>
<protein>
    <recommendedName>
        <fullName evidence="2">PAS domain-containing protein</fullName>
    </recommendedName>
</protein>
<organism evidence="3 4">
    <name type="scientific">Archangium lansingense</name>
    <dbReference type="NCBI Taxonomy" id="2995310"/>
    <lineage>
        <taxon>Bacteria</taxon>
        <taxon>Pseudomonadati</taxon>
        <taxon>Myxococcota</taxon>
        <taxon>Myxococcia</taxon>
        <taxon>Myxococcales</taxon>
        <taxon>Cystobacterineae</taxon>
        <taxon>Archangiaceae</taxon>
        <taxon>Archangium</taxon>
    </lineage>
</organism>
<dbReference type="Proteomes" id="UP001207654">
    <property type="component" value="Unassembled WGS sequence"/>
</dbReference>
<name>A0ABT3ZYB8_9BACT</name>
<sequence length="643" mass="71623">MSLNIKSALNWLIENKERLAVLTQRAGPALNNGIGVYLISAILFAFALLCAREVFHEANRASSADKELRTILQAEQEPLRPTSYPALAEAVLGDTRWNLCEENRQFVSQLDDIALAFDDLYNGEHTHSPQYIETINSADAGIQIHPDAGWQGDIAFPPLQLKDTDAGSPQLGPSLTDGSPLSTLHVPSTLRSIALSHGSLPRIDRAIERSQAIHSFRGFVGRPIETHQGPARTESIYFISLDGILRIYPSLETALTPHQVMHGSSYFINTLSQDTCDERRCCGGPLLRRYHSLPYLDLTGGGFVVTICYRITSQSVPEGIFCADISLPRSAYLKHLADSKIFHTTLLSTKVPKSGNKAEALFCGFEDKSCQQLTTTDTRPPEKIRDFARDWALDLYKKTSSSGAADPFVIKQEQNNSLLFAITVGTLPKNDYATAHEVAVVEVVKGNFSSWGSVVALVTSLFSLAVLVACARYTQDSGRQATLLRGLPVGVLRIDKHGRIIAANDRAEELLRRRLPRWGVTSLVHHTARNEERRSSKEQADTNQRTIIFKQLLKDQNQLYLPQPDGRLRKITYKDIEEMRSKGIASEYYAEIHVKDLGAQWFRISGTPLIRPRRDRHLFGIFEPASGIMIAQLQNQIKRDTNA</sequence>
<dbReference type="RefSeq" id="WP_267533280.1">
    <property type="nucleotide sequence ID" value="NZ_JAPNKA010000001.1"/>
</dbReference>
<evidence type="ECO:0000259" key="2">
    <source>
        <dbReference type="SMART" id="SM00091"/>
    </source>
</evidence>
<dbReference type="InterPro" id="IPR000014">
    <property type="entry name" value="PAS"/>
</dbReference>
<dbReference type="Pfam" id="PF13188">
    <property type="entry name" value="PAS_8"/>
    <property type="match status" value="1"/>
</dbReference>
<keyword evidence="4" id="KW-1185">Reference proteome</keyword>
<feature type="transmembrane region" description="Helical" evidence="1">
    <location>
        <begin position="34"/>
        <end position="51"/>
    </location>
</feature>
<evidence type="ECO:0000313" key="4">
    <source>
        <dbReference type="Proteomes" id="UP001207654"/>
    </source>
</evidence>
<gene>
    <name evidence="3" type="ORF">OV287_07390</name>
</gene>
<keyword evidence="1" id="KW-0472">Membrane</keyword>
<evidence type="ECO:0000256" key="1">
    <source>
        <dbReference type="SAM" id="Phobius"/>
    </source>
</evidence>
<accession>A0ABT3ZYB8</accession>
<evidence type="ECO:0000313" key="3">
    <source>
        <dbReference type="EMBL" id="MCY1074306.1"/>
    </source>
</evidence>